<dbReference type="EMBL" id="JAYGIM010000011">
    <property type="protein sequence ID" value="MEA5427975.1"/>
    <property type="molecule type" value="Genomic_DNA"/>
</dbReference>
<organism evidence="1 2">
    <name type="scientific">Arcicella lustrica</name>
    <dbReference type="NCBI Taxonomy" id="2984196"/>
    <lineage>
        <taxon>Bacteria</taxon>
        <taxon>Pseudomonadati</taxon>
        <taxon>Bacteroidota</taxon>
        <taxon>Cytophagia</taxon>
        <taxon>Cytophagales</taxon>
        <taxon>Flectobacillaceae</taxon>
        <taxon>Arcicella</taxon>
    </lineage>
</organism>
<dbReference type="Pfam" id="PF10083">
    <property type="entry name" value="DUF2321"/>
    <property type="match status" value="1"/>
</dbReference>
<accession>A0ABU5SL08</accession>
<dbReference type="Proteomes" id="UP001302222">
    <property type="component" value="Unassembled WGS sequence"/>
</dbReference>
<evidence type="ECO:0000313" key="1">
    <source>
        <dbReference type="EMBL" id="MEA5427975.1"/>
    </source>
</evidence>
<reference evidence="1 2" key="1">
    <citation type="submission" date="2023-12" db="EMBL/GenBank/DDBJ databases">
        <title>Novel species of the genus Arcicella isolated from rivers.</title>
        <authorList>
            <person name="Lu H."/>
        </authorList>
    </citation>
    <scope>NUCLEOTIDE SEQUENCE [LARGE SCALE GENOMIC DNA]</scope>
    <source>
        <strain evidence="1 2">DC25W</strain>
    </source>
</reference>
<evidence type="ECO:0000313" key="2">
    <source>
        <dbReference type="Proteomes" id="UP001302222"/>
    </source>
</evidence>
<sequence length="258" mass="29855">MKGSWYENHYDTMQVCLNGHLITDNYHSSPEFRKSFCTECGEKTIINCPNPQCNNEIKGDYHVPGIVVLSGESTPVPDICEYCGQDFPWKSKKAKLTKTISSIKRDDIFLLNQICERFHLVAKQIRQRYNNRETIDITDEYDVQDLLHSLLVIYFDDIRPEEWIPSYAGSSKRTDFLLKNEEIVIEVKKTRKTLKAKELGEQLIIDIANYKNHPNCKSLYCFVYDPEGFIANPRGIENDLNSNGEKMKVIVKIIPKGH</sequence>
<dbReference type="InterPro" id="IPR016891">
    <property type="entry name" value="DUF2321"/>
</dbReference>
<name>A0ABU5SL08_9BACT</name>
<proteinExistence type="predicted"/>
<comment type="caution">
    <text evidence="1">The sequence shown here is derived from an EMBL/GenBank/DDBJ whole genome shotgun (WGS) entry which is preliminary data.</text>
</comment>
<keyword evidence="2" id="KW-1185">Reference proteome</keyword>
<gene>
    <name evidence="1" type="ORF">VB798_15385</name>
</gene>
<dbReference type="RefSeq" id="WP_323259871.1">
    <property type="nucleotide sequence ID" value="NZ_JAYGIM010000011.1"/>
</dbReference>
<dbReference type="Pfam" id="PF18742">
    <property type="entry name" value="DpnII-MboI"/>
    <property type="match status" value="1"/>
</dbReference>
<protein>
    <submittedName>
        <fullName evidence="1">DUF2321 domain-containing protein</fullName>
    </submittedName>
</protein>